<dbReference type="CDD" id="cd00093">
    <property type="entry name" value="HTH_XRE"/>
    <property type="match status" value="1"/>
</dbReference>
<dbReference type="PANTHER" id="PTHR40661:SF1">
    <property type="entry name" value="HTH CRO_C1-TYPE DOMAIN-CONTAINING PROTEIN"/>
    <property type="match status" value="1"/>
</dbReference>
<keyword evidence="2" id="KW-0238">DNA-binding</keyword>
<reference evidence="5 6" key="2">
    <citation type="submission" date="2020-08" db="EMBL/GenBank/DDBJ databases">
        <authorList>
            <person name="Ueki A."/>
            <person name="Tonouchi A."/>
        </authorList>
    </citation>
    <scope>NUCLEOTIDE SEQUENCE [LARGE SCALE GENOMIC DNA]</scope>
    <source>
        <strain evidence="5 6">CTTW</strain>
    </source>
</reference>
<keyword evidence="3" id="KW-0804">Transcription</keyword>
<dbReference type="RefSeq" id="WP_185256355.1">
    <property type="nucleotide sequence ID" value="NZ_AP023368.1"/>
</dbReference>
<evidence type="ECO:0000256" key="2">
    <source>
        <dbReference type="ARBA" id="ARBA00023125"/>
    </source>
</evidence>
<dbReference type="EMBL" id="AP023368">
    <property type="protein sequence ID" value="BCK00708.1"/>
    <property type="molecule type" value="Genomic_DNA"/>
</dbReference>
<keyword evidence="1" id="KW-0805">Transcription regulation</keyword>
<dbReference type="CDD" id="cd06529">
    <property type="entry name" value="S24_LexA-like"/>
    <property type="match status" value="1"/>
</dbReference>
<accession>A0A7I8DSL1</accession>
<dbReference type="InterPro" id="IPR015927">
    <property type="entry name" value="Peptidase_S24_S26A/B/C"/>
</dbReference>
<protein>
    <recommendedName>
        <fullName evidence="4">HTH cro/C1-type domain-containing protein</fullName>
    </recommendedName>
</protein>
<feature type="domain" description="HTH cro/C1-type" evidence="4">
    <location>
        <begin position="36"/>
        <end position="65"/>
    </location>
</feature>
<dbReference type="InterPro" id="IPR036286">
    <property type="entry name" value="LexA/Signal_pep-like_sf"/>
</dbReference>
<dbReference type="Pfam" id="PF00717">
    <property type="entry name" value="Peptidase_S24"/>
    <property type="match status" value="1"/>
</dbReference>
<dbReference type="InterPro" id="IPR001387">
    <property type="entry name" value="Cro/C1-type_HTH"/>
</dbReference>
<dbReference type="KEGG" id="acht:bsdcttw_37480"/>
<evidence type="ECO:0000256" key="3">
    <source>
        <dbReference type="ARBA" id="ARBA00023163"/>
    </source>
</evidence>
<dbReference type="AlphaFoldDB" id="A0A7I8DSL1"/>
<dbReference type="PANTHER" id="PTHR40661">
    <property type="match status" value="1"/>
</dbReference>
<dbReference type="InterPro" id="IPR010982">
    <property type="entry name" value="Lambda_DNA-bd_dom_sf"/>
</dbReference>
<organism evidence="5 6">
    <name type="scientific">Anaerocolumna chitinilytica</name>
    <dbReference type="NCBI Taxonomy" id="1727145"/>
    <lineage>
        <taxon>Bacteria</taxon>
        <taxon>Bacillati</taxon>
        <taxon>Bacillota</taxon>
        <taxon>Clostridia</taxon>
        <taxon>Lachnospirales</taxon>
        <taxon>Lachnospiraceae</taxon>
        <taxon>Anaerocolumna</taxon>
    </lineage>
</organism>
<dbReference type="InterPro" id="IPR039418">
    <property type="entry name" value="LexA-like"/>
</dbReference>
<sequence>MNLGKKLLEVRENAKISRAQMVELLKERGFDVKTYTISKWETGVSKPTIEAFLAICDICRVTDIRQAFVGKRLLCLYDIPVSAGRGNYLDSSSYEMIEVDNTVPSLADYAVRVSGNSMMPRFVDQQIIFIHEQPSLEEGEIGIFCLNNNTYLKKLGKGYLISLNPEYDPIPILEHDEFKVFGKVVG</sequence>
<evidence type="ECO:0000259" key="4">
    <source>
        <dbReference type="PROSITE" id="PS50943"/>
    </source>
</evidence>
<gene>
    <name evidence="5" type="ORF">bsdcttw_37480</name>
</gene>
<keyword evidence="6" id="KW-1185">Reference proteome</keyword>
<proteinExistence type="predicted"/>
<dbReference type="Gene3D" id="2.10.109.10">
    <property type="entry name" value="Umud Fragment, subunit A"/>
    <property type="match status" value="1"/>
</dbReference>
<dbReference type="Proteomes" id="UP000515703">
    <property type="component" value="Chromosome"/>
</dbReference>
<name>A0A7I8DSL1_9FIRM</name>
<dbReference type="SUPFAM" id="SSF51306">
    <property type="entry name" value="LexA/Signal peptidase"/>
    <property type="match status" value="1"/>
</dbReference>
<evidence type="ECO:0000313" key="6">
    <source>
        <dbReference type="Proteomes" id="UP000515703"/>
    </source>
</evidence>
<reference evidence="5 6" key="1">
    <citation type="submission" date="2020-08" db="EMBL/GenBank/DDBJ databases">
        <title>Draft genome sequencing of an Anaerocolumna strain isolated from anoxic soil subjected to BSD treatment.</title>
        <authorList>
            <person name="Uek A."/>
            <person name="Tonouchi A."/>
        </authorList>
    </citation>
    <scope>NUCLEOTIDE SEQUENCE [LARGE SCALE GENOMIC DNA]</scope>
    <source>
        <strain evidence="5 6">CTTW</strain>
    </source>
</reference>
<dbReference type="PROSITE" id="PS50943">
    <property type="entry name" value="HTH_CROC1"/>
    <property type="match status" value="1"/>
</dbReference>
<dbReference type="Gene3D" id="1.10.260.40">
    <property type="entry name" value="lambda repressor-like DNA-binding domains"/>
    <property type="match status" value="1"/>
</dbReference>
<evidence type="ECO:0000256" key="1">
    <source>
        <dbReference type="ARBA" id="ARBA00023015"/>
    </source>
</evidence>
<dbReference type="SUPFAM" id="SSF47413">
    <property type="entry name" value="lambda repressor-like DNA-binding domains"/>
    <property type="match status" value="1"/>
</dbReference>
<evidence type="ECO:0000313" key="5">
    <source>
        <dbReference type="EMBL" id="BCK00708.1"/>
    </source>
</evidence>
<dbReference type="GO" id="GO:0003677">
    <property type="term" value="F:DNA binding"/>
    <property type="evidence" value="ECO:0007669"/>
    <property type="project" value="UniProtKB-KW"/>
</dbReference>